<dbReference type="PANTHER" id="PTHR12083:SF9">
    <property type="entry name" value="BIFUNCTIONAL POLYNUCLEOTIDE PHOSPHATASE_KINASE"/>
    <property type="match status" value="1"/>
</dbReference>
<name>A0A8K0NR46_9TREE</name>
<evidence type="ECO:0000313" key="2">
    <source>
        <dbReference type="EMBL" id="KAG7579956.1"/>
    </source>
</evidence>
<dbReference type="PANTHER" id="PTHR12083">
    <property type="entry name" value="BIFUNCTIONAL POLYNUCLEOTIDE PHOSPHATASE/KINASE"/>
    <property type="match status" value="1"/>
</dbReference>
<dbReference type="OrthoDB" id="19045at2759"/>
<dbReference type="SUPFAM" id="SSF56784">
    <property type="entry name" value="HAD-like"/>
    <property type="match status" value="1"/>
</dbReference>
<dbReference type="Pfam" id="PF08645">
    <property type="entry name" value="PNK3P"/>
    <property type="match status" value="1"/>
</dbReference>
<dbReference type="Gene3D" id="3.40.50.1000">
    <property type="entry name" value="HAD superfamily/HAD-like"/>
    <property type="match status" value="1"/>
</dbReference>
<protein>
    <submittedName>
        <fullName evidence="2">Uncharacterized protein</fullName>
    </submittedName>
</protein>
<dbReference type="GO" id="GO:0046403">
    <property type="term" value="F:polynucleotide 3'-phosphatase activity"/>
    <property type="evidence" value="ECO:0007669"/>
    <property type="project" value="TreeGrafter"/>
</dbReference>
<keyword evidence="3" id="KW-1185">Reference proteome</keyword>
<dbReference type="EMBL" id="JABELV010000002">
    <property type="protein sequence ID" value="KAG7579956.1"/>
    <property type="molecule type" value="Genomic_DNA"/>
</dbReference>
<comment type="caution">
    <text evidence="2">The sequence shown here is derived from an EMBL/GenBank/DDBJ whole genome shotgun (WGS) entry which is preliminary data.</text>
</comment>
<gene>
    <name evidence="2" type="ORF">FFLO_00164</name>
</gene>
<organism evidence="2 3">
    <name type="scientific">Filobasidium floriforme</name>
    <dbReference type="NCBI Taxonomy" id="5210"/>
    <lineage>
        <taxon>Eukaryota</taxon>
        <taxon>Fungi</taxon>
        <taxon>Dikarya</taxon>
        <taxon>Basidiomycota</taxon>
        <taxon>Agaricomycotina</taxon>
        <taxon>Tremellomycetes</taxon>
        <taxon>Filobasidiales</taxon>
        <taxon>Filobasidiaceae</taxon>
        <taxon>Filobasidium</taxon>
    </lineage>
</organism>
<evidence type="ECO:0000313" key="3">
    <source>
        <dbReference type="Proteomes" id="UP000812966"/>
    </source>
</evidence>
<dbReference type="Proteomes" id="UP000812966">
    <property type="component" value="Unassembled WGS sequence"/>
</dbReference>
<accession>A0A8K0NR46</accession>
<dbReference type="InterPro" id="IPR013954">
    <property type="entry name" value="PNK3P"/>
</dbReference>
<sequence>MASNGIASSSSLASGTSRSKRNISKVDGSSTGKPTVHPFFRPSELGSGSSPGLPTSTSAGLSTSSSSISPYIKVPSPRTLEHYLHLDPFAASSSGSSLTADSQAETVPLSPSSTSPSEPLKTNVKIKLALCDLDGCLIKTRGNSSFPKNRDDWQWWSGNVKKKLLQWHEDGYHLIIISNQKLTRGEGGLRKLDEWRKKIPLICQDLPKDLPLRILAATGDDEYRKPRIGMFEVVKKVYADRGIEIDMKQSFFVGDAAGRRGDHSDSDRQWAYNAGLPFYVPEDLFKKA</sequence>
<reference evidence="2" key="1">
    <citation type="submission" date="2020-04" db="EMBL/GenBank/DDBJ databases">
        <title>Analysis of mating type loci in Filobasidium floriforme.</title>
        <authorList>
            <person name="Nowrousian M."/>
        </authorList>
    </citation>
    <scope>NUCLEOTIDE SEQUENCE</scope>
    <source>
        <strain evidence="2">CBS 6242</strain>
    </source>
</reference>
<dbReference type="InterPro" id="IPR006551">
    <property type="entry name" value="Polynucleotide_phosphatase"/>
</dbReference>
<dbReference type="GO" id="GO:0046404">
    <property type="term" value="F:ATP-dependent polydeoxyribonucleotide 5'-hydroxyl-kinase activity"/>
    <property type="evidence" value="ECO:0007669"/>
    <property type="project" value="TreeGrafter"/>
</dbReference>
<dbReference type="NCBIfam" id="TIGR01662">
    <property type="entry name" value="HAD-SF-IIIA"/>
    <property type="match status" value="1"/>
</dbReference>
<feature type="compositionally biased region" description="Low complexity" evidence="1">
    <location>
        <begin position="1"/>
        <end position="17"/>
    </location>
</feature>
<dbReference type="GO" id="GO:0006281">
    <property type="term" value="P:DNA repair"/>
    <property type="evidence" value="ECO:0007669"/>
    <property type="project" value="TreeGrafter"/>
</dbReference>
<feature type="region of interest" description="Disordered" evidence="1">
    <location>
        <begin position="1"/>
        <end position="68"/>
    </location>
</feature>
<feature type="region of interest" description="Disordered" evidence="1">
    <location>
        <begin position="95"/>
        <end position="120"/>
    </location>
</feature>
<dbReference type="InterPro" id="IPR006549">
    <property type="entry name" value="HAD-SF_hydro_IIIA"/>
</dbReference>
<dbReference type="InterPro" id="IPR036412">
    <property type="entry name" value="HAD-like_sf"/>
</dbReference>
<dbReference type="AlphaFoldDB" id="A0A8K0NR46"/>
<dbReference type="GO" id="GO:0003690">
    <property type="term" value="F:double-stranded DNA binding"/>
    <property type="evidence" value="ECO:0007669"/>
    <property type="project" value="TreeGrafter"/>
</dbReference>
<dbReference type="InterPro" id="IPR023214">
    <property type="entry name" value="HAD_sf"/>
</dbReference>
<feature type="compositionally biased region" description="Low complexity" evidence="1">
    <location>
        <begin position="42"/>
        <end position="68"/>
    </location>
</feature>
<evidence type="ECO:0000256" key="1">
    <source>
        <dbReference type="SAM" id="MobiDB-lite"/>
    </source>
</evidence>
<dbReference type="NCBIfam" id="TIGR01664">
    <property type="entry name" value="DNA-3'-Pase"/>
    <property type="match status" value="1"/>
</dbReference>
<proteinExistence type="predicted"/>